<proteinExistence type="inferred from homology"/>
<evidence type="ECO:0000313" key="10">
    <source>
        <dbReference type="EMBL" id="UYP46364.1"/>
    </source>
</evidence>
<evidence type="ECO:0000256" key="2">
    <source>
        <dbReference type="ARBA" id="ARBA00007870"/>
    </source>
</evidence>
<comment type="pathway">
    <text evidence="1 7">Cofactor biosynthesis; coenzyme A biosynthesis.</text>
</comment>
<dbReference type="InterPro" id="IPR003710">
    <property type="entry name" value="ApbA"/>
</dbReference>
<evidence type="ECO:0000256" key="1">
    <source>
        <dbReference type="ARBA" id="ARBA00004724"/>
    </source>
</evidence>
<gene>
    <name evidence="10" type="ORF">NEF87_002649</name>
</gene>
<dbReference type="InterPro" id="IPR013332">
    <property type="entry name" value="KPR_N"/>
</dbReference>
<accession>A0ABY6HV75</accession>
<evidence type="ECO:0000256" key="4">
    <source>
        <dbReference type="ARBA" id="ARBA00023002"/>
    </source>
</evidence>
<comment type="catalytic activity">
    <reaction evidence="5">
        <text>(R)-pantoate + NADP(+) = 2-dehydropantoate + NADPH + H(+)</text>
        <dbReference type="Rhea" id="RHEA:16233"/>
        <dbReference type="ChEBI" id="CHEBI:11561"/>
        <dbReference type="ChEBI" id="CHEBI:15378"/>
        <dbReference type="ChEBI" id="CHEBI:15980"/>
        <dbReference type="ChEBI" id="CHEBI:57783"/>
        <dbReference type="ChEBI" id="CHEBI:58349"/>
        <dbReference type="EC" id="1.1.1.169"/>
    </reaction>
    <physiologicalReaction direction="right-to-left" evidence="5">
        <dbReference type="Rhea" id="RHEA:16235"/>
    </physiologicalReaction>
</comment>
<dbReference type="EMBL" id="CP104013">
    <property type="protein sequence ID" value="UYP46364.1"/>
    <property type="molecule type" value="Genomic_DNA"/>
</dbReference>
<dbReference type="NCBIfam" id="TIGR00745">
    <property type="entry name" value="apbA_panE"/>
    <property type="match status" value="1"/>
</dbReference>
<sequence length="320" mass="35174">MKFLIIGAGSIGSFFGAKLALSGNQVLVYTDKKTSNYLLKHKLKLQDIGKTIHEVENFALASPLEKLLKVDESNLPNLCIISAKSYDLDSICIVYKPLLSKMKSLVLLQNGLGNEEVVYTHYPNMHIYRLITSNGAYLSSNGTVEHRGAGKTFLSPWYPNSTDEAHSIAKEMKNFVDALNSAGIPTTIATNSHAEIWKKAFINIGINAIGALTGLANGSIIQVNELTQYCEMAVQEAINVAKLLGVQLQNENYYLQDVYNVIHATSANKNSMLQDFIRRNPTEIEFLNGKIVILGKKLGVPTPINGLLTALIKGKEFSQK</sequence>
<evidence type="ECO:0000256" key="3">
    <source>
        <dbReference type="ARBA" id="ARBA00022857"/>
    </source>
</evidence>
<dbReference type="InterPro" id="IPR013752">
    <property type="entry name" value="KPA_reductase"/>
</dbReference>
<dbReference type="PANTHER" id="PTHR21708">
    <property type="entry name" value="PROBABLE 2-DEHYDROPANTOATE 2-REDUCTASE"/>
    <property type="match status" value="1"/>
</dbReference>
<evidence type="ECO:0000256" key="5">
    <source>
        <dbReference type="ARBA" id="ARBA00047506"/>
    </source>
</evidence>
<feature type="domain" description="Ketopantoate reductase C-terminal" evidence="9">
    <location>
        <begin position="194"/>
        <end position="316"/>
    </location>
</feature>
<dbReference type="InterPro" id="IPR013328">
    <property type="entry name" value="6PGD_dom2"/>
</dbReference>
<name>A0ABY6HV75_9ARCH</name>
<dbReference type="EC" id="1.1.1.169" evidence="7"/>
<dbReference type="Gene3D" id="1.10.1040.10">
    <property type="entry name" value="N-(1-d-carboxylethyl)-l-norvaline Dehydrogenase, domain 2"/>
    <property type="match status" value="1"/>
</dbReference>
<dbReference type="GO" id="GO:0008677">
    <property type="term" value="F:2-dehydropantoate 2-reductase activity"/>
    <property type="evidence" value="ECO:0007669"/>
    <property type="project" value="UniProtKB-EC"/>
</dbReference>
<keyword evidence="11" id="KW-1185">Reference proteome</keyword>
<keyword evidence="4 7" id="KW-0560">Oxidoreductase</keyword>
<dbReference type="PANTHER" id="PTHR21708:SF26">
    <property type="entry name" value="2-DEHYDROPANTOATE 2-REDUCTASE"/>
    <property type="match status" value="1"/>
</dbReference>
<comment type="similarity">
    <text evidence="2 7">Belongs to the ketopantoate reductase family.</text>
</comment>
<comment type="function">
    <text evidence="7">Catalyzes the NADPH-dependent reduction of ketopantoate into pantoic acid.</text>
</comment>
<evidence type="ECO:0000259" key="8">
    <source>
        <dbReference type="Pfam" id="PF02558"/>
    </source>
</evidence>
<dbReference type="InterPro" id="IPR036291">
    <property type="entry name" value="NAD(P)-bd_dom_sf"/>
</dbReference>
<keyword evidence="3 7" id="KW-0521">NADP</keyword>
<dbReference type="SUPFAM" id="SSF51735">
    <property type="entry name" value="NAD(P)-binding Rossmann-fold domains"/>
    <property type="match status" value="1"/>
</dbReference>
<evidence type="ECO:0000256" key="6">
    <source>
        <dbReference type="ARBA" id="ARBA00048196"/>
    </source>
</evidence>
<evidence type="ECO:0000259" key="9">
    <source>
        <dbReference type="Pfam" id="PF08546"/>
    </source>
</evidence>
<comment type="catalytic activity">
    <reaction evidence="6">
        <text>(R)-pantoate + NAD(+) = 2-dehydropantoate + NADH + H(+)</text>
        <dbReference type="Rhea" id="RHEA:61292"/>
        <dbReference type="ChEBI" id="CHEBI:11561"/>
        <dbReference type="ChEBI" id="CHEBI:15378"/>
        <dbReference type="ChEBI" id="CHEBI:15980"/>
        <dbReference type="ChEBI" id="CHEBI:57540"/>
        <dbReference type="ChEBI" id="CHEBI:57945"/>
    </reaction>
    <physiologicalReaction direction="right-to-left" evidence="6">
        <dbReference type="Rhea" id="RHEA:61294"/>
    </physiologicalReaction>
</comment>
<feature type="domain" description="Ketopantoate reductase N-terminal" evidence="8">
    <location>
        <begin position="4"/>
        <end position="157"/>
    </location>
</feature>
<evidence type="ECO:0000256" key="7">
    <source>
        <dbReference type="RuleBase" id="RU362068"/>
    </source>
</evidence>
<dbReference type="Pfam" id="PF08546">
    <property type="entry name" value="ApbA_C"/>
    <property type="match status" value="1"/>
</dbReference>
<evidence type="ECO:0000313" key="11">
    <source>
        <dbReference type="Proteomes" id="UP001208689"/>
    </source>
</evidence>
<protein>
    <recommendedName>
        <fullName evidence="7">2-dehydropantoate 2-reductase</fullName>
        <ecNumber evidence="7">1.1.1.169</ecNumber>
    </recommendedName>
    <alternativeName>
        <fullName evidence="7">Ketopantoate reductase</fullName>
    </alternativeName>
</protein>
<reference evidence="10" key="1">
    <citation type="submission" date="2022-09" db="EMBL/GenBank/DDBJ databases">
        <title>Actin cytoskeleton and complex cell architecture in an #Asgard archaeon.</title>
        <authorList>
            <person name="Ponce Toledo R.I."/>
            <person name="Schleper C."/>
            <person name="Rodrigues Oliveira T."/>
            <person name="Wollweber F."/>
            <person name="Xu J."/>
            <person name="Rittmann S."/>
            <person name="Klingl A."/>
            <person name="Pilhofer M."/>
        </authorList>
    </citation>
    <scope>NUCLEOTIDE SEQUENCE</scope>
    <source>
        <strain evidence="10">B-35</strain>
    </source>
</reference>
<keyword evidence="7" id="KW-0173">Coenzyme A biosynthesis</keyword>
<dbReference type="Proteomes" id="UP001208689">
    <property type="component" value="Chromosome"/>
</dbReference>
<organism evidence="10 11">
    <name type="scientific">Candidatus Lokiarchaeum ossiferum</name>
    <dbReference type="NCBI Taxonomy" id="2951803"/>
    <lineage>
        <taxon>Archaea</taxon>
        <taxon>Promethearchaeati</taxon>
        <taxon>Promethearchaeota</taxon>
        <taxon>Promethearchaeia</taxon>
        <taxon>Promethearchaeales</taxon>
        <taxon>Promethearchaeaceae</taxon>
        <taxon>Candidatus Lokiarchaeum</taxon>
    </lineage>
</organism>
<dbReference type="InterPro" id="IPR008927">
    <property type="entry name" value="6-PGluconate_DH-like_C_sf"/>
</dbReference>
<dbReference type="SUPFAM" id="SSF48179">
    <property type="entry name" value="6-phosphogluconate dehydrogenase C-terminal domain-like"/>
    <property type="match status" value="1"/>
</dbReference>
<dbReference type="Pfam" id="PF02558">
    <property type="entry name" value="ApbA"/>
    <property type="match status" value="1"/>
</dbReference>
<dbReference type="InterPro" id="IPR051402">
    <property type="entry name" value="KPR-Related"/>
</dbReference>
<dbReference type="Gene3D" id="3.40.50.720">
    <property type="entry name" value="NAD(P)-binding Rossmann-like Domain"/>
    <property type="match status" value="1"/>
</dbReference>